<dbReference type="EMBL" id="JAHESE010000040">
    <property type="protein sequence ID" value="MBT1711781.1"/>
    <property type="molecule type" value="Genomic_DNA"/>
</dbReference>
<feature type="domain" description="SusD-like N-terminal" evidence="7">
    <location>
        <begin position="81"/>
        <end position="222"/>
    </location>
</feature>
<keyword evidence="5" id="KW-0998">Cell outer membrane</keyword>
<keyword evidence="9" id="KW-1185">Reference proteome</keyword>
<evidence type="ECO:0000256" key="3">
    <source>
        <dbReference type="ARBA" id="ARBA00022729"/>
    </source>
</evidence>
<comment type="similarity">
    <text evidence="2">Belongs to the SusD family.</text>
</comment>
<keyword evidence="3" id="KW-0732">Signal</keyword>
<evidence type="ECO:0000313" key="8">
    <source>
        <dbReference type="EMBL" id="MBT1711781.1"/>
    </source>
</evidence>
<gene>
    <name evidence="8" type="ORF">KK062_26305</name>
</gene>
<dbReference type="SUPFAM" id="SSF48452">
    <property type="entry name" value="TPR-like"/>
    <property type="match status" value="1"/>
</dbReference>
<organism evidence="8 9">
    <name type="scientific">Dawidia cretensis</name>
    <dbReference type="NCBI Taxonomy" id="2782350"/>
    <lineage>
        <taxon>Bacteria</taxon>
        <taxon>Pseudomonadati</taxon>
        <taxon>Bacteroidota</taxon>
        <taxon>Cytophagia</taxon>
        <taxon>Cytophagales</taxon>
        <taxon>Chryseotaleaceae</taxon>
        <taxon>Dawidia</taxon>
    </lineage>
</organism>
<comment type="subcellular location">
    <subcellularLocation>
        <location evidence="1">Cell outer membrane</location>
    </subcellularLocation>
</comment>
<protein>
    <submittedName>
        <fullName evidence="8">RagB/SusD family nutrient uptake outer membrane protein</fullName>
    </submittedName>
</protein>
<keyword evidence="4" id="KW-0472">Membrane</keyword>
<name>A0AAP2E2H8_9BACT</name>
<evidence type="ECO:0000313" key="9">
    <source>
        <dbReference type="Proteomes" id="UP001319080"/>
    </source>
</evidence>
<dbReference type="Gene3D" id="1.25.40.390">
    <property type="match status" value="1"/>
</dbReference>
<dbReference type="CDD" id="cd08977">
    <property type="entry name" value="SusD"/>
    <property type="match status" value="1"/>
</dbReference>
<dbReference type="InterPro" id="IPR012944">
    <property type="entry name" value="SusD_RagB_dom"/>
</dbReference>
<evidence type="ECO:0000259" key="6">
    <source>
        <dbReference type="Pfam" id="PF07980"/>
    </source>
</evidence>
<dbReference type="Proteomes" id="UP001319080">
    <property type="component" value="Unassembled WGS sequence"/>
</dbReference>
<evidence type="ECO:0000256" key="5">
    <source>
        <dbReference type="ARBA" id="ARBA00023237"/>
    </source>
</evidence>
<comment type="caution">
    <text evidence="8">The sequence shown here is derived from an EMBL/GenBank/DDBJ whole genome shotgun (WGS) entry which is preliminary data.</text>
</comment>
<accession>A0AAP2E2H8</accession>
<dbReference type="RefSeq" id="WP_254087350.1">
    <property type="nucleotide sequence ID" value="NZ_JAHESE010000040.1"/>
</dbReference>
<sequence length="521" mass="61976">MKNIKFYIPILIAAFVMTSTRCSEDLLDIENPNTPTVESFWKTEQDAEMGLNAAYNMFYKPSTWTRWIYFRYDLTSDEGHSTSPWGELADWTRFKYSNYNFWDGNNWHWRDFYKAIFRTNQVLTYVPAIPFDEARRDRILAQARFIRALYYFQIALLWEDAPIVLEISKPDDQPEQRTEAEIWAQVEEDLNWAKDRLPEKWDDPNMGRATKGAAKALLARAYAQQKKYPEAKAELDWLVVGDGKQYYGLIDNYRENFTHNFENNIESVFEIQFSDRNKGNDSDNLSASMGFQRTQFFAPGGIGWQDGKARAWLIDEYKKEKTKDGKNDSRLLTNIFYKQAYKDFPDAANNDTLVYNRQWNNVDWGNETFIKKYSTYYYRDREDYHAPNNFRFIRYADVLLLYAEMLNETNQTADAYQYVNMVRERPSTNLPRLEDAYPEIGTDYNLFKKRLQMERSLELCFEAVRWMDLKRWDLLTTQAGIDELRTRDIDFNNFTVGRNHRLPIPQVEVDNNEHLDQNNPY</sequence>
<dbReference type="GO" id="GO:0009279">
    <property type="term" value="C:cell outer membrane"/>
    <property type="evidence" value="ECO:0007669"/>
    <property type="project" value="UniProtKB-SubCell"/>
</dbReference>
<evidence type="ECO:0000259" key="7">
    <source>
        <dbReference type="Pfam" id="PF14322"/>
    </source>
</evidence>
<evidence type="ECO:0000256" key="1">
    <source>
        <dbReference type="ARBA" id="ARBA00004442"/>
    </source>
</evidence>
<evidence type="ECO:0000256" key="2">
    <source>
        <dbReference type="ARBA" id="ARBA00006275"/>
    </source>
</evidence>
<dbReference type="Pfam" id="PF14322">
    <property type="entry name" value="SusD-like_3"/>
    <property type="match status" value="1"/>
</dbReference>
<evidence type="ECO:0000256" key="4">
    <source>
        <dbReference type="ARBA" id="ARBA00023136"/>
    </source>
</evidence>
<dbReference type="Pfam" id="PF07980">
    <property type="entry name" value="SusD_RagB"/>
    <property type="match status" value="1"/>
</dbReference>
<dbReference type="InterPro" id="IPR011990">
    <property type="entry name" value="TPR-like_helical_dom_sf"/>
</dbReference>
<proteinExistence type="inferred from homology"/>
<dbReference type="InterPro" id="IPR033985">
    <property type="entry name" value="SusD-like_N"/>
</dbReference>
<dbReference type="AlphaFoldDB" id="A0AAP2E2H8"/>
<reference evidence="8 9" key="1">
    <citation type="submission" date="2021-05" db="EMBL/GenBank/DDBJ databases">
        <title>A Polyphasic approach of four new species of the genus Ohtaekwangia: Ohtaekwangia histidinii sp. nov., Ohtaekwangia cretensis sp. nov., Ohtaekwangia indiensis sp. nov., Ohtaekwangia reichenbachii sp. nov. from diverse environment.</title>
        <authorList>
            <person name="Octaviana S."/>
        </authorList>
    </citation>
    <scope>NUCLEOTIDE SEQUENCE [LARGE SCALE GENOMIC DNA]</scope>
    <source>
        <strain evidence="8 9">PWU5</strain>
    </source>
</reference>
<feature type="domain" description="RagB/SusD" evidence="6">
    <location>
        <begin position="266"/>
        <end position="520"/>
    </location>
</feature>